<keyword evidence="11" id="KW-1185">Reference proteome</keyword>
<reference evidence="11" key="1">
    <citation type="journal article" date="2019" name="Int. J. Syst. Evol. Microbiol.">
        <title>The Global Catalogue of Microorganisms (GCM) 10K type strain sequencing project: providing services to taxonomists for standard genome sequencing and annotation.</title>
        <authorList>
            <consortium name="The Broad Institute Genomics Platform"/>
            <consortium name="The Broad Institute Genome Sequencing Center for Infectious Disease"/>
            <person name="Wu L."/>
            <person name="Ma J."/>
        </authorList>
    </citation>
    <scope>NUCLEOTIDE SEQUENCE [LARGE SCALE GENOMIC DNA]</scope>
    <source>
        <strain evidence="11">JCM 12165</strain>
    </source>
</reference>
<evidence type="ECO:0000256" key="2">
    <source>
        <dbReference type="ARBA" id="ARBA00022475"/>
    </source>
</evidence>
<keyword evidence="4" id="KW-0547">Nucleotide-binding</keyword>
<evidence type="ECO:0000256" key="8">
    <source>
        <dbReference type="SAM" id="Phobius"/>
    </source>
</evidence>
<protein>
    <recommendedName>
        <fullName evidence="9">Pycsar effector protein domain-containing protein</fullName>
    </recommendedName>
</protein>
<keyword evidence="3 8" id="KW-0812">Transmembrane</keyword>
<feature type="transmembrane region" description="Helical" evidence="8">
    <location>
        <begin position="31"/>
        <end position="49"/>
    </location>
</feature>
<name>A0ABW4FC72_9PSEU</name>
<dbReference type="EMBL" id="JBHUCP010000001">
    <property type="protein sequence ID" value="MFD1528318.1"/>
    <property type="molecule type" value="Genomic_DNA"/>
</dbReference>
<accession>A0ABW4FC72</accession>
<keyword evidence="7 8" id="KW-0472">Membrane</keyword>
<evidence type="ECO:0000256" key="5">
    <source>
        <dbReference type="ARBA" id="ARBA00022989"/>
    </source>
</evidence>
<feature type="transmembrane region" description="Helical" evidence="8">
    <location>
        <begin position="146"/>
        <end position="165"/>
    </location>
</feature>
<dbReference type="Pfam" id="PF18967">
    <property type="entry name" value="PycTM"/>
    <property type="match status" value="1"/>
</dbReference>
<keyword evidence="6" id="KW-0051">Antiviral defense</keyword>
<evidence type="ECO:0000313" key="10">
    <source>
        <dbReference type="EMBL" id="MFD1528318.1"/>
    </source>
</evidence>
<keyword evidence="5 8" id="KW-1133">Transmembrane helix</keyword>
<evidence type="ECO:0000259" key="9">
    <source>
        <dbReference type="Pfam" id="PF18967"/>
    </source>
</evidence>
<feature type="transmembrane region" description="Helical" evidence="8">
    <location>
        <begin position="64"/>
        <end position="85"/>
    </location>
</feature>
<feature type="domain" description="Pycsar effector protein" evidence="9">
    <location>
        <begin position="16"/>
        <end position="162"/>
    </location>
</feature>
<comment type="subcellular location">
    <subcellularLocation>
        <location evidence="1">Cell membrane</location>
    </subcellularLocation>
</comment>
<keyword evidence="2" id="KW-1003">Cell membrane</keyword>
<sequence>MTSTSSGHLDTDGQFMITQTSSWIFNADAKAGLLLAALAVLGAALTGQLQSTLRGYLVFGVREVAGLVLFAVAAAMLGISVFYIYRVLVPRLDETSSESRFSWPWVSQQALDLIFRREPGGVRREAWVQAVALSGIARAKFSAFRAALQFAIIGSVFLLAGSVVGF</sequence>
<evidence type="ECO:0000256" key="3">
    <source>
        <dbReference type="ARBA" id="ARBA00022692"/>
    </source>
</evidence>
<evidence type="ECO:0000256" key="7">
    <source>
        <dbReference type="ARBA" id="ARBA00023136"/>
    </source>
</evidence>
<dbReference type="InterPro" id="IPR043760">
    <property type="entry name" value="PycTM_dom"/>
</dbReference>
<dbReference type="RefSeq" id="WP_343972881.1">
    <property type="nucleotide sequence ID" value="NZ_BAAAJG010000003.1"/>
</dbReference>
<dbReference type="Proteomes" id="UP001597145">
    <property type="component" value="Unassembled WGS sequence"/>
</dbReference>
<evidence type="ECO:0000313" key="11">
    <source>
        <dbReference type="Proteomes" id="UP001597145"/>
    </source>
</evidence>
<gene>
    <name evidence="10" type="ORF">ACFSCY_02585</name>
</gene>
<evidence type="ECO:0000256" key="1">
    <source>
        <dbReference type="ARBA" id="ARBA00004236"/>
    </source>
</evidence>
<comment type="caution">
    <text evidence="10">The sequence shown here is derived from an EMBL/GenBank/DDBJ whole genome shotgun (WGS) entry which is preliminary data.</text>
</comment>
<evidence type="ECO:0000256" key="6">
    <source>
        <dbReference type="ARBA" id="ARBA00023118"/>
    </source>
</evidence>
<evidence type="ECO:0000256" key="4">
    <source>
        <dbReference type="ARBA" id="ARBA00022741"/>
    </source>
</evidence>
<proteinExistence type="predicted"/>
<organism evidence="10 11">
    <name type="scientific">Pseudonocardia aurantiaca</name>
    <dbReference type="NCBI Taxonomy" id="75290"/>
    <lineage>
        <taxon>Bacteria</taxon>
        <taxon>Bacillati</taxon>
        <taxon>Actinomycetota</taxon>
        <taxon>Actinomycetes</taxon>
        <taxon>Pseudonocardiales</taxon>
        <taxon>Pseudonocardiaceae</taxon>
        <taxon>Pseudonocardia</taxon>
    </lineage>
</organism>